<organism evidence="1 2">
    <name type="scientific">Sporomusa ovata</name>
    <dbReference type="NCBI Taxonomy" id="2378"/>
    <lineage>
        <taxon>Bacteria</taxon>
        <taxon>Bacillati</taxon>
        <taxon>Bacillota</taxon>
        <taxon>Negativicutes</taxon>
        <taxon>Selenomonadales</taxon>
        <taxon>Sporomusaceae</taxon>
        <taxon>Sporomusa</taxon>
    </lineage>
</organism>
<name>A0A0U1L2B5_9FIRM</name>
<evidence type="ECO:0000313" key="1">
    <source>
        <dbReference type="EMBL" id="CQR73822.1"/>
    </source>
</evidence>
<accession>A0A0U1L2B5</accession>
<evidence type="ECO:0000313" key="2">
    <source>
        <dbReference type="Proteomes" id="UP000049855"/>
    </source>
</evidence>
<dbReference type="AlphaFoldDB" id="A0A0U1L2B5"/>
<sequence>MLHYLILVIVVIILGLLSRAIGGVPKWVGDILWGLIGKNKTLQNNGQLSMATILRYFI</sequence>
<dbReference type="EMBL" id="CTRP01000014">
    <property type="protein sequence ID" value="CQR73822.1"/>
    <property type="molecule type" value="Genomic_DNA"/>
</dbReference>
<dbReference type="Proteomes" id="UP000049855">
    <property type="component" value="Unassembled WGS sequence"/>
</dbReference>
<keyword evidence="2" id="KW-1185">Reference proteome</keyword>
<gene>
    <name evidence="1" type="ORF">SpAn4DRAFT_0284</name>
</gene>
<reference evidence="2" key="1">
    <citation type="submission" date="2015-03" db="EMBL/GenBank/DDBJ databases">
        <authorList>
            <person name="Nijsse Bart"/>
        </authorList>
    </citation>
    <scope>NUCLEOTIDE SEQUENCE [LARGE SCALE GENOMIC DNA]</scope>
</reference>
<proteinExistence type="predicted"/>
<protein>
    <submittedName>
        <fullName evidence="1">Uncharacterized protein</fullName>
    </submittedName>
</protein>